<feature type="domain" description="DUF374" evidence="1">
    <location>
        <begin position="66"/>
        <end position="130"/>
    </location>
</feature>
<keyword evidence="3" id="KW-1185">Reference proteome</keyword>
<name>A0A927C3H0_9GAMM</name>
<dbReference type="RefSeq" id="WP_190764613.1">
    <property type="nucleotide sequence ID" value="NZ_JACXLD010000004.1"/>
</dbReference>
<dbReference type="InterPro" id="IPR007172">
    <property type="entry name" value="DUF374"/>
</dbReference>
<dbReference type="Pfam" id="PF04028">
    <property type="entry name" value="DUF374"/>
    <property type="match status" value="1"/>
</dbReference>
<gene>
    <name evidence="2" type="ORF">IB286_08875</name>
</gene>
<comment type="caution">
    <text evidence="2">The sequence shown here is derived from an EMBL/GenBank/DDBJ whole genome shotgun (WGS) entry which is preliminary data.</text>
</comment>
<evidence type="ECO:0000259" key="1">
    <source>
        <dbReference type="Pfam" id="PF04028"/>
    </source>
</evidence>
<protein>
    <submittedName>
        <fullName evidence="2">DUF374 domain-containing protein</fullName>
    </submittedName>
</protein>
<evidence type="ECO:0000313" key="3">
    <source>
        <dbReference type="Proteomes" id="UP000610558"/>
    </source>
</evidence>
<sequence length="215" mass="24345">MAKKIKKIGPAQKVARQLLSGILRLMFASMRTLRYRDIPELQHPCVMAIFHDELLPLVYYYQPGKADNFASIASQNHFGWAIANVMERYGYEVALGSPSKGGKDAFFQLLRAARAGKDIAFTVDGSRGPRHEMKPGALLLARKTGLPIYLLRAEYKGWRIESTWDKFKIPLPFSTVRFKAELFPLNDPEAEMDTLVADAEQRLNALIPDDYKAKQ</sequence>
<reference evidence="2" key="1">
    <citation type="submission" date="2020-09" db="EMBL/GenBank/DDBJ databases">
        <authorList>
            <person name="Yoon J.-W."/>
        </authorList>
    </citation>
    <scope>NUCLEOTIDE SEQUENCE</scope>
    <source>
        <strain evidence="2">KMU-158</strain>
    </source>
</reference>
<accession>A0A927C3H0</accession>
<organism evidence="2 3">
    <name type="scientific">Spongiibacter pelagi</name>
    <dbReference type="NCBI Taxonomy" id="2760804"/>
    <lineage>
        <taxon>Bacteria</taxon>
        <taxon>Pseudomonadati</taxon>
        <taxon>Pseudomonadota</taxon>
        <taxon>Gammaproteobacteria</taxon>
        <taxon>Cellvibrionales</taxon>
        <taxon>Spongiibacteraceae</taxon>
        <taxon>Spongiibacter</taxon>
    </lineage>
</organism>
<proteinExistence type="predicted"/>
<dbReference type="EMBL" id="JACXLD010000004">
    <property type="protein sequence ID" value="MBD2859122.1"/>
    <property type="molecule type" value="Genomic_DNA"/>
</dbReference>
<dbReference type="AlphaFoldDB" id="A0A927C3H0"/>
<evidence type="ECO:0000313" key="2">
    <source>
        <dbReference type="EMBL" id="MBD2859122.1"/>
    </source>
</evidence>
<dbReference type="Proteomes" id="UP000610558">
    <property type="component" value="Unassembled WGS sequence"/>
</dbReference>